<comment type="subcellular location">
    <subcellularLocation>
        <location evidence="1">Membrane</location>
        <topology evidence="1">Multi-pass membrane protein</topology>
    </subcellularLocation>
</comment>
<feature type="transmembrane region" description="Helical" evidence="6">
    <location>
        <begin position="171"/>
        <end position="192"/>
    </location>
</feature>
<evidence type="ECO:0000256" key="2">
    <source>
        <dbReference type="ARBA" id="ARBA00022448"/>
    </source>
</evidence>
<feature type="domain" description="ABC-2 type transporter transmembrane" evidence="7">
    <location>
        <begin position="154"/>
        <end position="361"/>
    </location>
</feature>
<evidence type="ECO:0000256" key="3">
    <source>
        <dbReference type="ARBA" id="ARBA00022692"/>
    </source>
</evidence>
<evidence type="ECO:0000259" key="7">
    <source>
        <dbReference type="Pfam" id="PF01061"/>
    </source>
</evidence>
<evidence type="ECO:0000256" key="5">
    <source>
        <dbReference type="ARBA" id="ARBA00023136"/>
    </source>
</evidence>
<accession>A0A5B7AB70</accession>
<reference evidence="8" key="1">
    <citation type="submission" date="2019-08" db="EMBL/GenBank/DDBJ databases">
        <title>Reference gene set and small RNA set construction with multiple tissues from Davidia involucrata Baill.</title>
        <authorList>
            <person name="Yang H."/>
            <person name="Zhou C."/>
            <person name="Li G."/>
            <person name="Wang J."/>
            <person name="Gao P."/>
            <person name="Wang M."/>
            <person name="Wang R."/>
            <person name="Zhao Y."/>
        </authorList>
    </citation>
    <scope>NUCLEOTIDE SEQUENCE</scope>
    <source>
        <tissue evidence="8">Mixed with DoveR01_LX</tissue>
    </source>
</reference>
<dbReference type="PANTHER" id="PTHR48041">
    <property type="entry name" value="ABC TRANSPORTER G FAMILY MEMBER 28"/>
    <property type="match status" value="1"/>
</dbReference>
<feature type="transmembrane region" description="Helical" evidence="6">
    <location>
        <begin position="309"/>
        <end position="331"/>
    </location>
</feature>
<dbReference type="InterPro" id="IPR050352">
    <property type="entry name" value="ABCG_transporters"/>
</dbReference>
<dbReference type="Pfam" id="PF01061">
    <property type="entry name" value="ABC2_membrane"/>
    <property type="match status" value="1"/>
</dbReference>
<feature type="transmembrane region" description="Helical" evidence="6">
    <location>
        <begin position="430"/>
        <end position="451"/>
    </location>
</feature>
<protein>
    <submittedName>
        <fullName evidence="8">Putative ABC transporter G family member 6</fullName>
    </submittedName>
</protein>
<keyword evidence="3 6" id="KW-0812">Transmembrane</keyword>
<keyword evidence="2" id="KW-0813">Transport</keyword>
<feature type="transmembrane region" description="Helical" evidence="6">
    <location>
        <begin position="281"/>
        <end position="302"/>
    </location>
</feature>
<dbReference type="GO" id="GO:0016020">
    <property type="term" value="C:membrane"/>
    <property type="evidence" value="ECO:0007669"/>
    <property type="project" value="UniProtKB-SubCell"/>
</dbReference>
<sequence>MVVKVLQRIAQSGSIVIMSVHQPSYRILGLLDRLIFLSRGQTVYSGSPVNLPVFFSDFGHPIPENENRTEFALDLIRELEGSPGGTKSLAEFNKLSWRNMKRPQTPEADRYGLSLKEAISASISRGKLVSGATNDVSSTSMVPTFANPIWIEMAVLSKRSITNSRRMPELFGIRLGAVLVTGFILATMFWQLDNSPKGVQERLGFFAFAMSTTFYTCADALPVFLQERYIFMRETSHNAYRRSSYVLSHSLVVLPSLIFLSLSFAATTFWAVGLDGGLSGFLFYFLIIFASFWAGSSFVTFLSGVVPHVMLGYTIVVAILAYFLLFSGFFINRDRIPPYWIWFHYISLVKYPFEAVLQNEFQDPTKCFVRGVQIFDSTPLGQVPTPLKIKLLQSMSSSLGMNITSTTCVTTGTDILQQQGITDLSKWNCLWVTVAWGFFFRILFYFSLLLGSKNKRR</sequence>
<feature type="transmembrane region" description="Helical" evidence="6">
    <location>
        <begin position="246"/>
        <end position="269"/>
    </location>
</feature>
<feature type="transmembrane region" description="Helical" evidence="6">
    <location>
        <begin position="204"/>
        <end position="225"/>
    </location>
</feature>
<dbReference type="InterPro" id="IPR013525">
    <property type="entry name" value="ABC2_TM"/>
</dbReference>
<keyword evidence="4 6" id="KW-1133">Transmembrane helix</keyword>
<evidence type="ECO:0000256" key="1">
    <source>
        <dbReference type="ARBA" id="ARBA00004141"/>
    </source>
</evidence>
<name>A0A5B7AB70_DAVIN</name>
<dbReference type="AlphaFoldDB" id="A0A5B7AB70"/>
<organism evidence="8">
    <name type="scientific">Davidia involucrata</name>
    <name type="common">Dove tree</name>
    <dbReference type="NCBI Taxonomy" id="16924"/>
    <lineage>
        <taxon>Eukaryota</taxon>
        <taxon>Viridiplantae</taxon>
        <taxon>Streptophyta</taxon>
        <taxon>Embryophyta</taxon>
        <taxon>Tracheophyta</taxon>
        <taxon>Spermatophyta</taxon>
        <taxon>Magnoliopsida</taxon>
        <taxon>eudicotyledons</taxon>
        <taxon>Gunneridae</taxon>
        <taxon>Pentapetalae</taxon>
        <taxon>asterids</taxon>
        <taxon>Cornales</taxon>
        <taxon>Nyssaceae</taxon>
        <taxon>Davidia</taxon>
    </lineage>
</organism>
<evidence type="ECO:0000256" key="4">
    <source>
        <dbReference type="ARBA" id="ARBA00022989"/>
    </source>
</evidence>
<dbReference type="PANTHER" id="PTHR48041:SF11">
    <property type="entry name" value="ABC TRANSPORTER G FAMILY MEMBER 16"/>
    <property type="match status" value="1"/>
</dbReference>
<keyword evidence="5 6" id="KW-0472">Membrane</keyword>
<evidence type="ECO:0000256" key="6">
    <source>
        <dbReference type="SAM" id="Phobius"/>
    </source>
</evidence>
<evidence type="ECO:0000313" key="8">
    <source>
        <dbReference type="EMBL" id="MPA53877.1"/>
    </source>
</evidence>
<proteinExistence type="predicted"/>
<dbReference type="EMBL" id="GHES01023318">
    <property type="protein sequence ID" value="MPA53877.1"/>
    <property type="molecule type" value="Transcribed_RNA"/>
</dbReference>
<gene>
    <name evidence="8" type="ORF">Din_023318</name>
</gene>
<dbReference type="GO" id="GO:0140359">
    <property type="term" value="F:ABC-type transporter activity"/>
    <property type="evidence" value="ECO:0007669"/>
    <property type="project" value="InterPro"/>
</dbReference>